<evidence type="ECO:0000313" key="6">
    <source>
        <dbReference type="Proteomes" id="UP000321204"/>
    </source>
</evidence>
<reference evidence="5 6" key="1">
    <citation type="journal article" date="2015" name="Int. J. Syst. Evol. Microbiol.">
        <title>Flavisolibacter ginsenosidimutans sp. nov., with ginsenoside-converting activity isolated from soil used for cultivating ginseng.</title>
        <authorList>
            <person name="Zhao Y."/>
            <person name="Liu Q."/>
            <person name="Kang M.S."/>
            <person name="Jin F."/>
            <person name="Yu H."/>
            <person name="Im W.T."/>
        </authorList>
    </citation>
    <scope>NUCLEOTIDE SEQUENCE [LARGE SCALE GENOMIC DNA]</scope>
    <source>
        <strain evidence="5 6">Gsoil 636</strain>
    </source>
</reference>
<dbReference type="GO" id="GO:0009279">
    <property type="term" value="C:cell outer membrane"/>
    <property type="evidence" value="ECO:0007669"/>
    <property type="project" value="UniProtKB-SubCell"/>
</dbReference>
<dbReference type="InterPro" id="IPR023996">
    <property type="entry name" value="TonB-dep_OMP_SusC/RagA"/>
</dbReference>
<evidence type="ECO:0000256" key="1">
    <source>
        <dbReference type="ARBA" id="ARBA00004442"/>
    </source>
</evidence>
<name>A0A5B8UFR0_9BACT</name>
<dbReference type="AlphaFoldDB" id="A0A5B8UFR0"/>
<accession>A0A5B8UFR0</accession>
<keyword evidence="3" id="KW-0998">Cell outer membrane</keyword>
<dbReference type="InterPro" id="IPR012910">
    <property type="entry name" value="Plug_dom"/>
</dbReference>
<dbReference type="InterPro" id="IPR008969">
    <property type="entry name" value="CarboxyPept-like_regulatory"/>
</dbReference>
<evidence type="ECO:0000256" key="2">
    <source>
        <dbReference type="ARBA" id="ARBA00023136"/>
    </source>
</evidence>
<gene>
    <name evidence="5" type="ORF">FSB75_05675</name>
</gene>
<dbReference type="KEGG" id="fgg:FSB75_05675"/>
<keyword evidence="6" id="KW-1185">Reference proteome</keyword>
<dbReference type="Proteomes" id="UP000321204">
    <property type="component" value="Chromosome"/>
</dbReference>
<dbReference type="OrthoDB" id="830178at2"/>
<dbReference type="Gene3D" id="2.60.40.1120">
    <property type="entry name" value="Carboxypeptidase-like, regulatory domain"/>
    <property type="match status" value="1"/>
</dbReference>
<dbReference type="Pfam" id="PF07715">
    <property type="entry name" value="Plug"/>
    <property type="match status" value="1"/>
</dbReference>
<dbReference type="InterPro" id="IPR036942">
    <property type="entry name" value="Beta-barrel_TonB_sf"/>
</dbReference>
<organism evidence="5 6">
    <name type="scientific">Flavisolibacter ginsenosidimutans</name>
    <dbReference type="NCBI Taxonomy" id="661481"/>
    <lineage>
        <taxon>Bacteria</taxon>
        <taxon>Pseudomonadati</taxon>
        <taxon>Bacteroidota</taxon>
        <taxon>Chitinophagia</taxon>
        <taxon>Chitinophagales</taxon>
        <taxon>Chitinophagaceae</taxon>
        <taxon>Flavisolibacter</taxon>
    </lineage>
</organism>
<dbReference type="SUPFAM" id="SSF56935">
    <property type="entry name" value="Porins"/>
    <property type="match status" value="1"/>
</dbReference>
<dbReference type="EMBL" id="CP042433">
    <property type="protein sequence ID" value="QEC55414.1"/>
    <property type="molecule type" value="Genomic_DNA"/>
</dbReference>
<evidence type="ECO:0000313" key="5">
    <source>
        <dbReference type="EMBL" id="QEC55414.1"/>
    </source>
</evidence>
<evidence type="ECO:0000259" key="4">
    <source>
        <dbReference type="Pfam" id="PF07715"/>
    </source>
</evidence>
<keyword evidence="2" id="KW-0472">Membrane</keyword>
<comment type="subcellular location">
    <subcellularLocation>
        <location evidence="1">Cell outer membrane</location>
    </subcellularLocation>
</comment>
<feature type="domain" description="TonB-dependent receptor plug" evidence="4">
    <location>
        <begin position="184"/>
        <end position="281"/>
    </location>
</feature>
<proteinExistence type="predicted"/>
<evidence type="ECO:0000256" key="3">
    <source>
        <dbReference type="ARBA" id="ARBA00023237"/>
    </source>
</evidence>
<dbReference type="Gene3D" id="2.40.170.20">
    <property type="entry name" value="TonB-dependent receptor, beta-barrel domain"/>
    <property type="match status" value="1"/>
</dbReference>
<protein>
    <submittedName>
        <fullName evidence="5">SusC/RagA family TonB-linked outer membrane protein</fullName>
    </submittedName>
</protein>
<dbReference type="Gene3D" id="2.170.130.10">
    <property type="entry name" value="TonB-dependent receptor, plug domain"/>
    <property type="match status" value="1"/>
</dbReference>
<sequence>MQTRNKNLASQACREQTSGLTGVHTHNLLKPFRMKLIIASALALATGTLAAQQVSTADSAAVKTVSGKEVLVSGKITDAATKKAVAGARVEVLDFSAAITDADGKFSVKVPSYNALLVISGEGFNTVHVSLRGRRSVEVALLDDSYDESMYEPVVTPTGVKTKDNVAASIGQYNVTGWKNITETPDALLQGRIAGLNVIRRNGTPGAGANLFLRGFNSLYATNRPLIVIDNMIYDANDYGQSIIANNSTNPLSLLDVKDIDNVTVLRDASSVYGTKGANGAIIITTLRAREQATKIDFGAYAGFNAAPARIPVMDAAGYRTYLSDILQSKGMSSADIASQPYMNDDPANPLYASYHFNTDWQKKVLANSKTNNLFLKVTGGDNIATYGLSVGYMKTDGVVKSTDLTRYNMRFNADFNFARKFTGAVNISMSSLQQNLKDQGLAEKTAPLYLALTKAPFLHDREVNSKGVESPNLSDVDIFDVTNPSSIIDKMQAYNKYYSFFGSFDFKYDISKYLSAKTIFGITFNKLRENVFVPDAGVAKDTLSNAVAYNRMATQTKRLFTVYNDTRLEYAKTFNLKHSLAARLGLRYQTNKAQQVFGLGYNSATDELVSIQNGVAALRQVGGGIGNWNWINGYFNADYGYLNKYFVSLNVAMDGSSRFGKEAKNGVSLNGYKFPVLPSISAAWLISSENFMAGSSINLLKLRASYGISGNDDIGNYAARQTYTSQNFLGMQGLVRTGIANPALQWETVTRLNGGVDLSFLHDRIGITLDVYKDKTSNMLVYQDLISASGFSSVLTNDGAMENTGVEATVNARVINMPNVKWDLGVNVSANKNKIVRVPNGSFTTQYLDATVLTAEGNPANLFYGYVANGVFATSAEAAAAGLMKKNADGSYSQFGAGDVRFADLNGDKIIDERDRQVIGDPNPNFTGGITNRVSYKSFELSALVTFSQGNDIYNLLRYRLEAMSGLQNGLESVKNRWRSEGQVTNMPKATWNDPMGNSRFSNRWIEDGSYARLRTVTLQYHVPVKSNIVNYVTVYATGNNLVTLTKYKGYDPEFSASPSPFAQGIDTGLDPIYKSVTLGIRIGL</sequence>
<dbReference type="NCBIfam" id="TIGR04056">
    <property type="entry name" value="OMP_RagA_SusC"/>
    <property type="match status" value="1"/>
</dbReference>
<dbReference type="InterPro" id="IPR037066">
    <property type="entry name" value="Plug_dom_sf"/>
</dbReference>
<dbReference type="SUPFAM" id="SSF49464">
    <property type="entry name" value="Carboxypeptidase regulatory domain-like"/>
    <property type="match status" value="1"/>
</dbReference>